<dbReference type="SUPFAM" id="SSF48498">
    <property type="entry name" value="Tetracyclin repressor-like, C-terminal domain"/>
    <property type="match status" value="1"/>
</dbReference>
<dbReference type="InterPro" id="IPR009057">
    <property type="entry name" value="Homeodomain-like_sf"/>
</dbReference>
<dbReference type="InterPro" id="IPR001647">
    <property type="entry name" value="HTH_TetR"/>
</dbReference>
<evidence type="ECO:0000256" key="1">
    <source>
        <dbReference type="ARBA" id="ARBA00023015"/>
    </source>
</evidence>
<dbReference type="Pfam" id="PF16925">
    <property type="entry name" value="TetR_C_13"/>
    <property type="match status" value="1"/>
</dbReference>
<protein>
    <submittedName>
        <fullName evidence="6">Transcriptional regulator</fullName>
    </submittedName>
</protein>
<evidence type="ECO:0000313" key="7">
    <source>
        <dbReference type="Proteomes" id="UP000320055"/>
    </source>
</evidence>
<dbReference type="PANTHER" id="PTHR47506:SF1">
    <property type="entry name" value="HTH-TYPE TRANSCRIPTIONAL REGULATOR YJDC"/>
    <property type="match status" value="1"/>
</dbReference>
<gene>
    <name evidence="6" type="ORF">H1P_3010004</name>
</gene>
<sequence length="193" mass="21606">MARKKEFDKEEVLTKAMQTFLRLGYEGTSMQTLVSTMGINRGSLYDTFGDKHSLFLAVIAHYEETVVKDTVGSLMTPDADKQTIVELFRGLVEAMAKEQNCYGCLMTNTAVELSSHDAEAKDRINNHVCQMVRSFKHALTNARAKGEINSDRNLDAMAQYLTSNLQGLRVMGKVNRDPQILNNIVDVILLVLD</sequence>
<evidence type="ECO:0000259" key="5">
    <source>
        <dbReference type="PROSITE" id="PS50977"/>
    </source>
</evidence>
<keyword evidence="7" id="KW-1185">Reference proteome</keyword>
<dbReference type="OrthoDB" id="116240at2"/>
<feature type="DNA-binding region" description="H-T-H motif" evidence="4">
    <location>
        <begin position="29"/>
        <end position="48"/>
    </location>
</feature>
<reference evidence="6 7" key="1">
    <citation type="submission" date="2019-01" db="EMBL/GenBank/DDBJ databases">
        <authorList>
            <person name="Brito A."/>
        </authorList>
    </citation>
    <scope>NUCLEOTIDE SEQUENCE [LARGE SCALE GENOMIC DNA]</scope>
    <source>
        <strain evidence="6">1</strain>
    </source>
</reference>
<keyword evidence="2 4" id="KW-0238">DNA-binding</keyword>
<dbReference type="InterPro" id="IPR036271">
    <property type="entry name" value="Tet_transcr_reg_TetR-rel_C_sf"/>
</dbReference>
<evidence type="ECO:0000256" key="4">
    <source>
        <dbReference type="PROSITE-ProRule" id="PRU00335"/>
    </source>
</evidence>
<dbReference type="GO" id="GO:0003677">
    <property type="term" value="F:DNA binding"/>
    <property type="evidence" value="ECO:0007669"/>
    <property type="project" value="UniProtKB-UniRule"/>
</dbReference>
<dbReference type="InterPro" id="IPR011075">
    <property type="entry name" value="TetR_C"/>
</dbReference>
<dbReference type="Gene3D" id="1.10.10.60">
    <property type="entry name" value="Homeodomain-like"/>
    <property type="match status" value="1"/>
</dbReference>
<dbReference type="PROSITE" id="PS50977">
    <property type="entry name" value="HTH_TETR_2"/>
    <property type="match status" value="1"/>
</dbReference>
<name>A0A563VUB7_9CYAN</name>
<dbReference type="EMBL" id="CAACVJ010000226">
    <property type="protein sequence ID" value="VEP15040.1"/>
    <property type="molecule type" value="Genomic_DNA"/>
</dbReference>
<dbReference type="RefSeq" id="WP_144873798.1">
    <property type="nucleotide sequence ID" value="NZ_LR214042.1"/>
</dbReference>
<dbReference type="AlphaFoldDB" id="A0A563VUB7"/>
<keyword evidence="3" id="KW-0804">Transcription</keyword>
<dbReference type="SUPFAM" id="SSF46689">
    <property type="entry name" value="Homeodomain-like"/>
    <property type="match status" value="1"/>
</dbReference>
<accession>A0A563VUB7</accession>
<dbReference type="PANTHER" id="PTHR47506">
    <property type="entry name" value="TRANSCRIPTIONAL REGULATORY PROTEIN"/>
    <property type="match status" value="1"/>
</dbReference>
<evidence type="ECO:0000313" key="6">
    <source>
        <dbReference type="EMBL" id="VEP15040.1"/>
    </source>
</evidence>
<feature type="domain" description="HTH tetR-type" evidence="5">
    <location>
        <begin position="6"/>
        <end position="66"/>
    </location>
</feature>
<evidence type="ECO:0000256" key="2">
    <source>
        <dbReference type="ARBA" id="ARBA00023125"/>
    </source>
</evidence>
<proteinExistence type="predicted"/>
<keyword evidence="1" id="KW-0805">Transcription regulation</keyword>
<evidence type="ECO:0000256" key="3">
    <source>
        <dbReference type="ARBA" id="ARBA00023163"/>
    </source>
</evidence>
<dbReference type="Pfam" id="PF00440">
    <property type="entry name" value="TetR_N"/>
    <property type="match status" value="1"/>
</dbReference>
<dbReference type="Proteomes" id="UP000320055">
    <property type="component" value="Unassembled WGS sequence"/>
</dbReference>
<organism evidence="6 7">
    <name type="scientific">Hyella patelloides LEGE 07179</name>
    <dbReference type="NCBI Taxonomy" id="945734"/>
    <lineage>
        <taxon>Bacteria</taxon>
        <taxon>Bacillati</taxon>
        <taxon>Cyanobacteriota</taxon>
        <taxon>Cyanophyceae</taxon>
        <taxon>Pleurocapsales</taxon>
        <taxon>Hyellaceae</taxon>
        <taxon>Hyella</taxon>
    </lineage>
</organism>
<dbReference type="Gene3D" id="1.10.357.10">
    <property type="entry name" value="Tetracycline Repressor, domain 2"/>
    <property type="match status" value="1"/>
</dbReference>